<evidence type="ECO:0000256" key="1">
    <source>
        <dbReference type="ARBA" id="ARBA00022614"/>
    </source>
</evidence>
<organism evidence="6 7">
    <name type="scientific">Rhodosorus marinus</name>
    <dbReference type="NCBI Taxonomy" id="101924"/>
    <lineage>
        <taxon>Eukaryota</taxon>
        <taxon>Rhodophyta</taxon>
        <taxon>Stylonematophyceae</taxon>
        <taxon>Stylonematales</taxon>
        <taxon>Stylonemataceae</taxon>
        <taxon>Rhodosorus</taxon>
    </lineage>
</organism>
<dbReference type="GO" id="GO:2001070">
    <property type="term" value="F:starch binding"/>
    <property type="evidence" value="ECO:0007669"/>
    <property type="project" value="InterPro"/>
</dbReference>
<feature type="domain" description="CBM20" evidence="5">
    <location>
        <begin position="2030"/>
        <end position="2147"/>
    </location>
</feature>
<protein>
    <recommendedName>
        <fullName evidence="5">CBM20 domain-containing protein</fullName>
    </recommendedName>
</protein>
<dbReference type="InterPro" id="IPR001611">
    <property type="entry name" value="Leu-rich_rpt"/>
</dbReference>
<feature type="region of interest" description="Disordered" evidence="4">
    <location>
        <begin position="1"/>
        <end position="146"/>
    </location>
</feature>
<feature type="coiled-coil region" evidence="3">
    <location>
        <begin position="1483"/>
        <end position="1566"/>
    </location>
</feature>
<name>A0AAV8UUZ4_9RHOD</name>
<dbReference type="Pfam" id="PF13855">
    <property type="entry name" value="LRR_8"/>
    <property type="match status" value="1"/>
</dbReference>
<feature type="coiled-coil region" evidence="3">
    <location>
        <begin position="1606"/>
        <end position="1798"/>
    </location>
</feature>
<gene>
    <name evidence="6" type="ORF">NDN08_002889</name>
</gene>
<reference evidence="6 7" key="1">
    <citation type="journal article" date="2023" name="Nat. Commun.">
        <title>Origin of minicircular mitochondrial genomes in red algae.</title>
        <authorList>
            <person name="Lee Y."/>
            <person name="Cho C.H."/>
            <person name="Lee Y.M."/>
            <person name="Park S.I."/>
            <person name="Yang J.H."/>
            <person name="West J.A."/>
            <person name="Bhattacharya D."/>
            <person name="Yoon H.S."/>
        </authorList>
    </citation>
    <scope>NUCLEOTIDE SEQUENCE [LARGE SCALE GENOMIC DNA]</scope>
    <source>
        <strain evidence="6 7">CCMP1338</strain>
        <tissue evidence="6">Whole cell</tissue>
    </source>
</reference>
<accession>A0AAV8UUZ4</accession>
<keyword evidence="7" id="KW-1185">Reference proteome</keyword>
<dbReference type="Pfam" id="PF00686">
    <property type="entry name" value="CBM_20"/>
    <property type="match status" value="1"/>
</dbReference>
<dbReference type="EMBL" id="JAMWBK010000003">
    <property type="protein sequence ID" value="KAJ8906396.1"/>
    <property type="molecule type" value="Genomic_DNA"/>
</dbReference>
<feature type="coiled-coil region" evidence="3">
    <location>
        <begin position="496"/>
        <end position="644"/>
    </location>
</feature>
<dbReference type="SMART" id="SM00364">
    <property type="entry name" value="LRR_BAC"/>
    <property type="match status" value="4"/>
</dbReference>
<feature type="coiled-coil region" evidence="3">
    <location>
        <begin position="1882"/>
        <end position="1947"/>
    </location>
</feature>
<comment type="caution">
    <text evidence="6">The sequence shown here is derived from an EMBL/GenBank/DDBJ whole genome shotgun (WGS) entry which is preliminary data.</text>
</comment>
<feature type="compositionally biased region" description="Basic and acidic residues" evidence="4">
    <location>
        <begin position="73"/>
        <end position="84"/>
    </location>
</feature>
<dbReference type="SUPFAM" id="SSF52058">
    <property type="entry name" value="L domain-like"/>
    <property type="match status" value="1"/>
</dbReference>
<dbReference type="PANTHER" id="PTHR24366">
    <property type="entry name" value="IG(IMMUNOGLOBULIN) AND LRR(LEUCINE RICH REPEAT) DOMAINS"/>
    <property type="match status" value="1"/>
</dbReference>
<feature type="coiled-coil region" evidence="3">
    <location>
        <begin position="1193"/>
        <end position="1262"/>
    </location>
</feature>
<dbReference type="PANTHER" id="PTHR24366:SF96">
    <property type="entry name" value="LEUCINE RICH REPEAT CONTAINING 53"/>
    <property type="match status" value="1"/>
</dbReference>
<evidence type="ECO:0000313" key="7">
    <source>
        <dbReference type="Proteomes" id="UP001157974"/>
    </source>
</evidence>
<keyword evidence="2" id="KW-0677">Repeat</keyword>
<feature type="compositionally biased region" description="Basic and acidic residues" evidence="4">
    <location>
        <begin position="1"/>
        <end position="11"/>
    </location>
</feature>
<dbReference type="SMART" id="SM01065">
    <property type="entry name" value="CBM_2"/>
    <property type="match status" value="1"/>
</dbReference>
<feature type="coiled-coil region" evidence="3">
    <location>
        <begin position="786"/>
        <end position="1041"/>
    </location>
</feature>
<proteinExistence type="predicted"/>
<dbReference type="Proteomes" id="UP001157974">
    <property type="component" value="Unassembled WGS sequence"/>
</dbReference>
<dbReference type="Gene3D" id="2.60.40.10">
    <property type="entry name" value="Immunoglobulins"/>
    <property type="match status" value="1"/>
</dbReference>
<dbReference type="InterPro" id="IPR013784">
    <property type="entry name" value="Carb-bd-like_fold"/>
</dbReference>
<dbReference type="InterPro" id="IPR013783">
    <property type="entry name" value="Ig-like_fold"/>
</dbReference>
<evidence type="ECO:0000256" key="2">
    <source>
        <dbReference type="ARBA" id="ARBA00022737"/>
    </source>
</evidence>
<feature type="region of interest" description="Disordered" evidence="4">
    <location>
        <begin position="682"/>
        <end position="702"/>
    </location>
</feature>
<evidence type="ECO:0000313" key="6">
    <source>
        <dbReference type="EMBL" id="KAJ8906396.1"/>
    </source>
</evidence>
<dbReference type="InterPro" id="IPR002044">
    <property type="entry name" value="CBM20"/>
</dbReference>
<feature type="coiled-coil region" evidence="3">
    <location>
        <begin position="1822"/>
        <end position="1856"/>
    </location>
</feature>
<keyword evidence="3" id="KW-0175">Coiled coil</keyword>
<evidence type="ECO:0000259" key="5">
    <source>
        <dbReference type="PROSITE" id="PS51166"/>
    </source>
</evidence>
<dbReference type="PROSITE" id="PS51166">
    <property type="entry name" value="CBM20"/>
    <property type="match status" value="1"/>
</dbReference>
<sequence length="2211" mass="250132">MEEANEPERAQARSAVGGSGRTELLARDRLMEENLSATELPARERLMEENVGQAELPARERLMEETANPTDTPARDSLPEENAHPTETPAQESLPEENMRPTETPSQGSLPKEHVHPTETPSQESLPEENMHPTETPSQEILPEDNVRRTEFVLRGTVLDGSNLGLNDDEAEESFSKFKKKSKVNEIDLSANLLERVPQDVWNFPKLKKLNLDGNRLRTLSRNSIPTTVEFLSIQNNCLESLNSNCELPESLIDLNVDRNKIAEIVLGDGQRQLQILSAQENRLTELHVSSLLSLGQLYLSGNSISRARISAGPPLQNLVLSRNKIEALNDGDIHESVANGLESVDLSSNVLMKIEEDAVLQFRTLKNLDLHDNGKLQEIPVALVTLKSLERLDLTGCNSLNTIDSSLSELGFPAIRLGLREKLMQSALASVTKRANAAERKIQRSDRLLAIREEELSSLEEMRQVQLSGEVKLRTALELTSASLKKSLAEEMTRVRSLFTEKDQILSELDAAKKQAADTVQARRDLAAVKNRLGETEAELSAAHKRLAMQETELARKEKLVEIAKKDIADRNAKHNSAIASAEVAKISEQLNAAREALLSKEKQLEAELLNSRTLESGIAEVKKSAEEEILRLHQSVIALEKNRPKNGLSGHTEEKWVSDMTTLVADLAVERSENKALKEELRELRSKSDPNSGPASDVPKDAALVREVDALKRRLEEVERENSGWQDTAKAHNLVSGQKEGLAALVMFRESLRDLPNNYSPSKVKRVNSSDKLREQLLSAETTAAETGERLKAALNELKEEREEHEKSKALYAESKAEVAQAQSYIRVKQKSLESMRESTAKNASLTEEVARLRKELSVVRAFGDGDGEQEHAQTSTRVALLQASVDEKSAEVRRLREMLESKVEALALLQASEEQLQKQGKENLQLIKETEHALAEQRNKFEALASSMKSMEQRVNQAENLQESGKRELANKTRSLDQLVAERDELRQKKSSMEVGIERYKEESTRSKASVADLTTSMERVSNELVRTRKALSAAERRSADQESDLAKRSAQAHRLEAVVEEQKGKLRWKDTTLESLHERLAAEKLVSASRLDEMNKLTTRNNELHRELVVLSESLERSREMVSGVEERLNETLETKERRDTLAEEATRRAEHAGSALKHTEDQLRAAGEVAAVRQRALEEHSSIARRRVMELTEEVEAYRWELRDCNEKLNLVDQERESQAHTIAALESKRKSLEADVRKWSTEAEKDREALKAARAEINSGQALLAWKDNEIHGSSKRLSDTELKLTESLASLDQAQSVLRKKDVGLTAESRSVRELSAVKDKLQAELAAKENHLELTDKELKHAQHVVMEIEAKLADMEAKHEQEVFAREEAQVEAKAQREKLELLTQKLATSESTVARKTELLRLLEEANTEKEGEHTNTLTRLKGLEKEFSERGSYLSKVETESRTLREELILAQKSVVDKQDQIKRLGKHAVDAQELRIKLESSEKAIAQQRLEIGDAVAKLADLQEKLVTQEEETAHHKRREEELSLKLIDRESELSELEAKYKEAEGAIYATETAMDQSDKEYRSMLFAKTDDLEKSNRRLQEVESYFNKERQLVAFLRGELELYKEKLEKVQGTLEEAYSKKAEQRAHIEDAESTIARLKVELNTTQLLLKTAEDELTSVNNRIAAEQTRMRAETSSIKVLQEKVEAKEESVSQLQRYSKFVNQKLHETEKMLAEKQQQLESASNSSKKLQNIVENLTTSLEEKDRLIRTSEAERIDQVSSMKSKTRALEEMLEQSRTEAKELMQDKETGALRDELEAAKGSVRERDTRLADIRTRLDSVALSYENAKQEILELQESQLRKDNELIRVKARMVELESDKETLNSGSRIEVHELQRQKDATAAKLTRAESDLEKLTQSEVKWRTLCQKMRPIVPRVKELETALERMSKELAESQSQTDAIVESIKSDSKREVDILSHEVDRQMSLVQQTRAECHQYVKKYRAVCQKLAVAIKAGYDVSAIPDDVGVVDDLSKVVSEPHYRLSDMVRVTFVLDSVVHSAKEKEKNPVPKSFVIVGGDKVLGEWSAKQGCPLQSDRPDRHYCQVSLPRGMRIEYKYVRRNATNYSWEIGTNRRVEIVSDSDTLEVHDRYYSLKWTYQSGSVLRYVQGHVQEHFFSIPIPKTVQGYVTRSQSKCSLLTMGFTGAIDERALEKTVEHLPVRGTF</sequence>
<dbReference type="SUPFAM" id="SSF49452">
    <property type="entry name" value="Starch-binding domain-like"/>
    <property type="match status" value="1"/>
</dbReference>
<dbReference type="InterPro" id="IPR032675">
    <property type="entry name" value="LRR_dom_sf"/>
</dbReference>
<feature type="coiled-coil region" evidence="3">
    <location>
        <begin position="1319"/>
        <end position="1402"/>
    </location>
</feature>
<keyword evidence="1" id="KW-0433">Leucine-rich repeat</keyword>
<evidence type="ECO:0000256" key="4">
    <source>
        <dbReference type="SAM" id="MobiDB-lite"/>
    </source>
</evidence>
<evidence type="ECO:0000256" key="3">
    <source>
        <dbReference type="SAM" id="Coils"/>
    </source>
</evidence>
<dbReference type="Gene3D" id="3.80.10.10">
    <property type="entry name" value="Ribonuclease Inhibitor"/>
    <property type="match status" value="2"/>
</dbReference>